<sequence length="472" mass="51937">MKKRKQWIGLVLCMLLAAAAALSGCGKKTTAESLMKEVQANVEKIGSMSANMKLDMGMSVEQSGMSVDIDVNMDVDMDVIQEPMATHMKGNVSMSLMGLSVDIESYTVVEDGKAVTYTKSMDQWTRTEAELPEEDQMESIQSLFDSSVAYTLNDKLEKVDGKDVYVLRSKVSGDLMEDMMGEMSDSMGEMSGEIDWSKFSADVTMKIDKKTMLPVEMIMDCSEGMSELMEGAAGGSGASAKVDSFTLTFAYTGFDNVNEIVVPDEAKSASSDGTGDNQLDDFLGGNGNEPGSMEESNQAGESESGEEAGVTPNADGSYTLKSYFGDGSVNIGAPEGYVLNPYSDETYLAFTDTNEQDFDDVYLTYRLSSDYTEEQLVQDCKDDVAYYQEDDDYTNVEVQELKKVQAGGREVSYIKVSYIFDEDSNYVEYYAWTFLEGNLVLECSIEEHAYQQECALIDEATIMETLFSKISL</sequence>
<name>A0A7G9G4D5_9FIRM</name>
<feature type="chain" id="PRO_5039028313" description="DUF4412 domain-containing protein" evidence="2">
    <location>
        <begin position="24"/>
        <end position="472"/>
    </location>
</feature>
<dbReference type="EMBL" id="CP060634">
    <property type="protein sequence ID" value="QNM05667.1"/>
    <property type="molecule type" value="Genomic_DNA"/>
</dbReference>
<dbReference type="Pfam" id="PF20316">
    <property type="entry name" value="DUF6612"/>
    <property type="match status" value="1"/>
</dbReference>
<dbReference type="PROSITE" id="PS51257">
    <property type="entry name" value="PROKAR_LIPOPROTEIN"/>
    <property type="match status" value="1"/>
</dbReference>
<evidence type="ECO:0000256" key="2">
    <source>
        <dbReference type="SAM" id="SignalP"/>
    </source>
</evidence>
<feature type="signal peptide" evidence="2">
    <location>
        <begin position="1"/>
        <end position="23"/>
    </location>
</feature>
<dbReference type="Proteomes" id="UP000515823">
    <property type="component" value="Chromosome"/>
</dbReference>
<protein>
    <recommendedName>
        <fullName evidence="5">DUF4412 domain-containing protein</fullName>
    </recommendedName>
</protein>
<evidence type="ECO:0000313" key="4">
    <source>
        <dbReference type="Proteomes" id="UP000515823"/>
    </source>
</evidence>
<dbReference type="KEGG" id="qdo:H9Q78_00385"/>
<proteinExistence type="predicted"/>
<evidence type="ECO:0000313" key="3">
    <source>
        <dbReference type="EMBL" id="QNM05667.1"/>
    </source>
</evidence>
<evidence type="ECO:0000256" key="1">
    <source>
        <dbReference type="SAM" id="MobiDB-lite"/>
    </source>
</evidence>
<organism evidence="3 4">
    <name type="scientific">Qiania dongpingensis</name>
    <dbReference type="NCBI Taxonomy" id="2763669"/>
    <lineage>
        <taxon>Bacteria</taxon>
        <taxon>Bacillati</taxon>
        <taxon>Bacillota</taxon>
        <taxon>Clostridia</taxon>
        <taxon>Lachnospirales</taxon>
        <taxon>Lachnospiraceae</taxon>
        <taxon>Qiania</taxon>
    </lineage>
</organism>
<evidence type="ECO:0008006" key="5">
    <source>
        <dbReference type="Google" id="ProtNLM"/>
    </source>
</evidence>
<dbReference type="InterPro" id="IPR046720">
    <property type="entry name" value="DUF6612"/>
</dbReference>
<dbReference type="RefSeq" id="WP_249302863.1">
    <property type="nucleotide sequence ID" value="NZ_CP060634.1"/>
</dbReference>
<feature type="region of interest" description="Disordered" evidence="1">
    <location>
        <begin position="266"/>
        <end position="314"/>
    </location>
</feature>
<gene>
    <name evidence="3" type="ORF">H9Q78_00385</name>
</gene>
<feature type="compositionally biased region" description="Polar residues" evidence="1">
    <location>
        <begin position="268"/>
        <end position="277"/>
    </location>
</feature>
<dbReference type="AlphaFoldDB" id="A0A7G9G4D5"/>
<keyword evidence="2" id="KW-0732">Signal</keyword>
<accession>A0A7G9G4D5</accession>
<reference evidence="3 4" key="1">
    <citation type="submission" date="2020-08" db="EMBL/GenBank/DDBJ databases">
        <authorList>
            <person name="Liu C."/>
            <person name="Sun Q."/>
        </authorList>
    </citation>
    <scope>NUCLEOTIDE SEQUENCE [LARGE SCALE GENOMIC DNA]</scope>
    <source>
        <strain evidence="3 4">NSJ-38</strain>
    </source>
</reference>
<dbReference type="Gene3D" id="2.50.20.20">
    <property type="match status" value="1"/>
</dbReference>
<keyword evidence="4" id="KW-1185">Reference proteome</keyword>